<organism evidence="1">
    <name type="scientific">marine sediment metagenome</name>
    <dbReference type="NCBI Taxonomy" id="412755"/>
    <lineage>
        <taxon>unclassified sequences</taxon>
        <taxon>metagenomes</taxon>
        <taxon>ecological metagenomes</taxon>
    </lineage>
</organism>
<comment type="caution">
    <text evidence="1">The sequence shown here is derived from an EMBL/GenBank/DDBJ whole genome shotgun (WGS) entry which is preliminary data.</text>
</comment>
<proteinExistence type="predicted"/>
<dbReference type="EMBL" id="LAZR01000009">
    <property type="protein sequence ID" value="KKO08341.1"/>
    <property type="molecule type" value="Genomic_DNA"/>
</dbReference>
<sequence>MAHYKRKRPRTKDLGVSDYKHMARRLGGDDNVHRLYSSCSSGHNMMFHIRPTRREQRRLEKSILRGADPDGIAWPLGKKPHSYYW</sequence>
<reference evidence="1" key="1">
    <citation type="journal article" date="2015" name="Nature">
        <title>Complex archaea that bridge the gap between prokaryotes and eukaryotes.</title>
        <authorList>
            <person name="Spang A."/>
            <person name="Saw J.H."/>
            <person name="Jorgensen S.L."/>
            <person name="Zaremba-Niedzwiedzka K."/>
            <person name="Martijn J."/>
            <person name="Lind A.E."/>
            <person name="van Eijk R."/>
            <person name="Schleper C."/>
            <person name="Guy L."/>
            <person name="Ettema T.J."/>
        </authorList>
    </citation>
    <scope>NUCLEOTIDE SEQUENCE</scope>
</reference>
<protein>
    <submittedName>
        <fullName evidence="1">Uncharacterized protein</fullName>
    </submittedName>
</protein>
<evidence type="ECO:0000313" key="1">
    <source>
        <dbReference type="EMBL" id="KKO08341.1"/>
    </source>
</evidence>
<name>A0A0F9VTB9_9ZZZZ</name>
<gene>
    <name evidence="1" type="ORF">LCGC14_0042790</name>
</gene>
<dbReference type="AlphaFoldDB" id="A0A0F9VTB9"/>
<accession>A0A0F9VTB9</accession>